<keyword evidence="2" id="KW-1185">Reference proteome</keyword>
<dbReference type="InterPro" id="IPR038696">
    <property type="entry name" value="IalB_sf"/>
</dbReference>
<proteinExistence type="predicted"/>
<evidence type="ECO:0000313" key="2">
    <source>
        <dbReference type="Proteomes" id="UP000523821"/>
    </source>
</evidence>
<comment type="caution">
    <text evidence="1">The sequence shown here is derived from an EMBL/GenBank/DDBJ whole genome shotgun (WGS) entry which is preliminary data.</text>
</comment>
<name>A0A7W9FQC6_9HYPH</name>
<organism evidence="1 2">
    <name type="scientific">Prosthecomicrobium pneumaticum</name>
    <dbReference type="NCBI Taxonomy" id="81895"/>
    <lineage>
        <taxon>Bacteria</taxon>
        <taxon>Pseudomonadati</taxon>
        <taxon>Pseudomonadota</taxon>
        <taxon>Alphaproteobacteria</taxon>
        <taxon>Hyphomicrobiales</taxon>
        <taxon>Kaistiaceae</taxon>
        <taxon>Prosthecomicrobium</taxon>
    </lineage>
</organism>
<dbReference type="Proteomes" id="UP000523821">
    <property type="component" value="Unassembled WGS sequence"/>
</dbReference>
<protein>
    <submittedName>
        <fullName evidence="1">Invasion protein IalB</fullName>
    </submittedName>
</protein>
<sequence>MVNRDWSEYEPRLMGRRGGRGRTAGALLGALAFVLALGGATAAQAPTRSGTPPTAAEGQTFGDWKYECQALNGGQACALSQTLVSNDSKKAVAKFNLGRDPQSGVVYLAVMVPLGLDLAAGIVGAIDESGPFAYQLETCLAVGCIARIPVDAPLMKALKSGKTLKLGFRARGAQQPTVLPGSLAGMTAGVAAASLE</sequence>
<dbReference type="Gene3D" id="2.60.40.1880">
    <property type="entry name" value="Invasion associated locus B (IalB) protein"/>
    <property type="match status" value="1"/>
</dbReference>
<dbReference type="AlphaFoldDB" id="A0A7W9FQC6"/>
<reference evidence="1 2" key="1">
    <citation type="submission" date="2020-08" db="EMBL/GenBank/DDBJ databases">
        <title>Genomic Encyclopedia of Type Strains, Phase IV (KMG-IV): sequencing the most valuable type-strain genomes for metagenomic binning, comparative biology and taxonomic classification.</title>
        <authorList>
            <person name="Goeker M."/>
        </authorList>
    </citation>
    <scope>NUCLEOTIDE SEQUENCE [LARGE SCALE GENOMIC DNA]</scope>
    <source>
        <strain evidence="1 2">DSM 16268</strain>
    </source>
</reference>
<dbReference type="InterPro" id="IPR010642">
    <property type="entry name" value="Invasion_prot_B"/>
</dbReference>
<dbReference type="RefSeq" id="WP_183858288.1">
    <property type="nucleotide sequence ID" value="NZ_JACHOO010000010.1"/>
</dbReference>
<accession>A0A7W9FQC6</accession>
<dbReference type="EMBL" id="JACHOO010000010">
    <property type="protein sequence ID" value="MBB5754863.1"/>
    <property type="molecule type" value="Genomic_DNA"/>
</dbReference>
<dbReference type="Pfam" id="PF06776">
    <property type="entry name" value="IalB"/>
    <property type="match status" value="1"/>
</dbReference>
<gene>
    <name evidence="1" type="ORF">GGQ63_003955</name>
</gene>
<evidence type="ECO:0000313" key="1">
    <source>
        <dbReference type="EMBL" id="MBB5754863.1"/>
    </source>
</evidence>